<gene>
    <name evidence="3" type="ORF">CVN68_19140</name>
</gene>
<protein>
    <recommendedName>
        <fullName evidence="5">DUF4148 domain-containing protein</fullName>
    </recommendedName>
</protein>
<feature type="region of interest" description="Disordered" evidence="1">
    <location>
        <begin position="22"/>
        <end position="92"/>
    </location>
</feature>
<evidence type="ECO:0000256" key="1">
    <source>
        <dbReference type="SAM" id="MobiDB-lite"/>
    </source>
</evidence>
<dbReference type="RefSeq" id="WP_100283608.1">
    <property type="nucleotide sequence ID" value="NZ_CP024923.1"/>
</dbReference>
<dbReference type="AlphaFoldDB" id="A0A2K8MQR3"/>
<dbReference type="EMBL" id="CP024923">
    <property type="protein sequence ID" value="ATY33811.1"/>
    <property type="molecule type" value="Genomic_DNA"/>
</dbReference>
<feature type="signal peptide" evidence="2">
    <location>
        <begin position="1"/>
        <end position="22"/>
    </location>
</feature>
<accession>A0A2K8MQR3</accession>
<dbReference type="Proteomes" id="UP000229081">
    <property type="component" value="Chromosome"/>
</dbReference>
<dbReference type="KEGG" id="sphc:CVN68_19140"/>
<name>A0A2K8MQR3_9SPHN</name>
<keyword evidence="4" id="KW-1185">Reference proteome</keyword>
<reference evidence="3 4" key="1">
    <citation type="submission" date="2017-11" db="EMBL/GenBank/DDBJ databases">
        <title>Complete genome sequence of Sphingomonas sp. Strain Cra20, a psychrotolerant potential plant growth promoting rhizobacteria.</title>
        <authorList>
            <person name="Luo Y."/>
        </authorList>
    </citation>
    <scope>NUCLEOTIDE SEQUENCE [LARGE SCALE GENOMIC DNA]</scope>
    <source>
        <strain evidence="3 4">Cra20</strain>
    </source>
</reference>
<evidence type="ECO:0000256" key="2">
    <source>
        <dbReference type="SAM" id="SignalP"/>
    </source>
</evidence>
<feature type="compositionally biased region" description="Polar residues" evidence="1">
    <location>
        <begin position="76"/>
        <end position="92"/>
    </location>
</feature>
<proteinExistence type="predicted"/>
<evidence type="ECO:0000313" key="4">
    <source>
        <dbReference type="Proteomes" id="UP000229081"/>
    </source>
</evidence>
<feature type="compositionally biased region" description="Basic and acidic residues" evidence="1">
    <location>
        <begin position="48"/>
        <end position="61"/>
    </location>
</feature>
<feature type="chain" id="PRO_5014778361" description="DUF4148 domain-containing protein" evidence="2">
    <location>
        <begin position="23"/>
        <end position="92"/>
    </location>
</feature>
<keyword evidence="2" id="KW-0732">Signal</keyword>
<sequence length="92" mass="9786">MSKIMVIAAAVSGLVITTSAFAQDRGEPSSSQSAGFGGRNGSATNLRDTPRRDDAIKREIRSSGVVEPRQTREPASRSQATNNMKQLSLGNH</sequence>
<organism evidence="3 4">
    <name type="scientific">Sphingomonas psychrotolerans</name>
    <dbReference type="NCBI Taxonomy" id="1327635"/>
    <lineage>
        <taxon>Bacteria</taxon>
        <taxon>Pseudomonadati</taxon>
        <taxon>Pseudomonadota</taxon>
        <taxon>Alphaproteobacteria</taxon>
        <taxon>Sphingomonadales</taxon>
        <taxon>Sphingomonadaceae</taxon>
        <taxon>Sphingomonas</taxon>
    </lineage>
</organism>
<evidence type="ECO:0000313" key="3">
    <source>
        <dbReference type="EMBL" id="ATY33811.1"/>
    </source>
</evidence>
<evidence type="ECO:0008006" key="5">
    <source>
        <dbReference type="Google" id="ProtNLM"/>
    </source>
</evidence>